<dbReference type="Proteomes" id="UP000190774">
    <property type="component" value="Unassembled WGS sequence"/>
</dbReference>
<evidence type="ECO:0000313" key="2">
    <source>
        <dbReference type="Proteomes" id="UP000190774"/>
    </source>
</evidence>
<dbReference type="STRING" id="48467.SAMN02745166_01904"/>
<reference evidence="2" key="1">
    <citation type="submission" date="2017-02" db="EMBL/GenBank/DDBJ databases">
        <authorList>
            <person name="Varghese N."/>
            <person name="Submissions S."/>
        </authorList>
    </citation>
    <scope>NUCLEOTIDE SEQUENCE [LARGE SCALE GENOMIC DNA]</scope>
    <source>
        <strain evidence="2">ATCC 700200</strain>
    </source>
</reference>
<dbReference type="AlphaFoldDB" id="A0A1T4XSE0"/>
<dbReference type="CDD" id="cd03524">
    <property type="entry name" value="RPA2_OBF_family"/>
    <property type="match status" value="1"/>
</dbReference>
<proteinExistence type="predicted"/>
<evidence type="ECO:0008006" key="3">
    <source>
        <dbReference type="Google" id="ProtNLM"/>
    </source>
</evidence>
<sequence>MEANFGLATTVVGKVKRVATLGSSGHKLMEFEGTDFNIAINRRQAEQLGSCFDGLPGKTVQIKGKISKYNESCKLRSTLHLN</sequence>
<accession>A0A1T4XSE0</accession>
<dbReference type="EMBL" id="FUYE01000005">
    <property type="protein sequence ID" value="SKA92477.1"/>
    <property type="molecule type" value="Genomic_DNA"/>
</dbReference>
<keyword evidence="2" id="KW-1185">Reference proteome</keyword>
<protein>
    <recommendedName>
        <fullName evidence="3">OB-fold nucleic acid binding domain-containing protein</fullName>
    </recommendedName>
</protein>
<name>A0A1T4XSE0_9BACT</name>
<evidence type="ECO:0000313" key="1">
    <source>
        <dbReference type="EMBL" id="SKA92477.1"/>
    </source>
</evidence>
<gene>
    <name evidence="1" type="ORF">SAMN02745166_01904</name>
</gene>
<organism evidence="1 2">
    <name type="scientific">Prosthecobacter debontii</name>
    <dbReference type="NCBI Taxonomy" id="48467"/>
    <lineage>
        <taxon>Bacteria</taxon>
        <taxon>Pseudomonadati</taxon>
        <taxon>Verrucomicrobiota</taxon>
        <taxon>Verrucomicrobiia</taxon>
        <taxon>Verrucomicrobiales</taxon>
        <taxon>Verrucomicrobiaceae</taxon>
        <taxon>Prosthecobacter</taxon>
    </lineage>
</organism>